<feature type="domain" description="Mechanosensitive ion channel MscS" evidence="8">
    <location>
        <begin position="259"/>
        <end position="324"/>
    </location>
</feature>
<dbReference type="InterPro" id="IPR010920">
    <property type="entry name" value="LSM_dom_sf"/>
</dbReference>
<comment type="caution">
    <text evidence="11">The sequence shown here is derived from an EMBL/GenBank/DDBJ whole genome shotgun (WGS) entry which is preliminary data.</text>
</comment>
<dbReference type="SUPFAM" id="SSF82861">
    <property type="entry name" value="Mechanosensitive channel protein MscS (YggB), transmembrane region"/>
    <property type="match status" value="1"/>
</dbReference>
<evidence type="ECO:0000259" key="8">
    <source>
        <dbReference type="Pfam" id="PF00924"/>
    </source>
</evidence>
<keyword evidence="3" id="KW-1003">Cell membrane</keyword>
<dbReference type="Gene3D" id="1.10.287.1260">
    <property type="match status" value="1"/>
</dbReference>
<proteinExistence type="inferred from homology"/>
<dbReference type="InterPro" id="IPR052702">
    <property type="entry name" value="MscS-like_channel"/>
</dbReference>
<dbReference type="InterPro" id="IPR006685">
    <property type="entry name" value="MscS_channel_2nd"/>
</dbReference>
<dbReference type="Pfam" id="PF00924">
    <property type="entry name" value="MS_channel_2nd"/>
    <property type="match status" value="1"/>
</dbReference>
<dbReference type="Pfam" id="PF21088">
    <property type="entry name" value="MS_channel_1st"/>
    <property type="match status" value="1"/>
</dbReference>
<dbReference type="Gene3D" id="3.30.70.100">
    <property type="match status" value="1"/>
</dbReference>
<keyword evidence="4 7" id="KW-0812">Transmembrane</keyword>
<dbReference type="InterPro" id="IPR011066">
    <property type="entry name" value="MscS_channel_C_sf"/>
</dbReference>
<feature type="transmembrane region" description="Helical" evidence="7">
    <location>
        <begin position="75"/>
        <end position="96"/>
    </location>
</feature>
<feature type="transmembrane region" description="Helical" evidence="7">
    <location>
        <begin position="134"/>
        <end position="158"/>
    </location>
</feature>
<keyword evidence="5 7" id="KW-1133">Transmembrane helix</keyword>
<dbReference type="AlphaFoldDB" id="A0A917BW09"/>
<feature type="domain" description="Mechanosensitive ion channel MscS C-terminal" evidence="9">
    <location>
        <begin position="336"/>
        <end position="415"/>
    </location>
</feature>
<evidence type="ECO:0000256" key="1">
    <source>
        <dbReference type="ARBA" id="ARBA00004651"/>
    </source>
</evidence>
<dbReference type="SUPFAM" id="SSF82689">
    <property type="entry name" value="Mechanosensitive channel protein MscS (YggB), C-terminal domain"/>
    <property type="match status" value="1"/>
</dbReference>
<dbReference type="Pfam" id="PF21082">
    <property type="entry name" value="MS_channel_3rd"/>
    <property type="match status" value="1"/>
</dbReference>
<comment type="similarity">
    <text evidence="2">Belongs to the MscS (TC 1.A.23) family.</text>
</comment>
<evidence type="ECO:0000256" key="6">
    <source>
        <dbReference type="ARBA" id="ARBA00023136"/>
    </source>
</evidence>
<dbReference type="Gene3D" id="2.30.30.60">
    <property type="match status" value="1"/>
</dbReference>
<evidence type="ECO:0000256" key="7">
    <source>
        <dbReference type="SAM" id="Phobius"/>
    </source>
</evidence>
<dbReference type="Proteomes" id="UP000632498">
    <property type="component" value="Unassembled WGS sequence"/>
</dbReference>
<evidence type="ECO:0000256" key="4">
    <source>
        <dbReference type="ARBA" id="ARBA00022692"/>
    </source>
</evidence>
<dbReference type="PANTHER" id="PTHR30347:SF1">
    <property type="entry name" value="MECHANOSENSITIVE CHANNEL MSCK"/>
    <property type="match status" value="1"/>
</dbReference>
<evidence type="ECO:0000259" key="10">
    <source>
        <dbReference type="Pfam" id="PF21088"/>
    </source>
</evidence>
<evidence type="ECO:0000259" key="9">
    <source>
        <dbReference type="Pfam" id="PF21082"/>
    </source>
</evidence>
<feature type="transmembrane region" description="Helical" evidence="7">
    <location>
        <begin position="170"/>
        <end position="192"/>
    </location>
</feature>
<accession>A0A917BW09</accession>
<dbReference type="PANTHER" id="PTHR30347">
    <property type="entry name" value="POTASSIUM CHANNEL RELATED"/>
    <property type="match status" value="1"/>
</dbReference>
<dbReference type="EMBL" id="BMHV01000004">
    <property type="protein sequence ID" value="GGF56761.1"/>
    <property type="molecule type" value="Genomic_DNA"/>
</dbReference>
<protein>
    <submittedName>
        <fullName evidence="11">Mechanosensitive ion channel protein</fullName>
    </submittedName>
</protein>
<feature type="transmembrane region" description="Helical" evidence="7">
    <location>
        <begin position="220"/>
        <end position="244"/>
    </location>
</feature>
<dbReference type="GO" id="GO:0005886">
    <property type="term" value="C:plasma membrane"/>
    <property type="evidence" value="ECO:0007669"/>
    <property type="project" value="UniProtKB-SubCell"/>
</dbReference>
<evidence type="ECO:0000313" key="12">
    <source>
        <dbReference type="Proteomes" id="UP000632498"/>
    </source>
</evidence>
<feature type="transmembrane region" description="Helical" evidence="7">
    <location>
        <begin position="35"/>
        <end position="54"/>
    </location>
</feature>
<dbReference type="InterPro" id="IPR023408">
    <property type="entry name" value="MscS_beta-dom_sf"/>
</dbReference>
<name>A0A917BW09_9PROT</name>
<keyword evidence="12" id="KW-1185">Reference proteome</keyword>
<feature type="transmembrane region" description="Helical" evidence="7">
    <location>
        <begin position="102"/>
        <end position="122"/>
    </location>
</feature>
<gene>
    <name evidence="11" type="ORF">GCM10011332_07770</name>
</gene>
<reference evidence="11" key="2">
    <citation type="submission" date="2020-09" db="EMBL/GenBank/DDBJ databases">
        <authorList>
            <person name="Sun Q."/>
            <person name="Zhou Y."/>
        </authorList>
    </citation>
    <scope>NUCLEOTIDE SEQUENCE</scope>
    <source>
        <strain evidence="11">CGMCC 1.15254</strain>
    </source>
</reference>
<dbReference type="InterPro" id="IPR049278">
    <property type="entry name" value="MS_channel_C"/>
</dbReference>
<organism evidence="11 12">
    <name type="scientific">Terasakiella brassicae</name>
    <dbReference type="NCBI Taxonomy" id="1634917"/>
    <lineage>
        <taxon>Bacteria</taxon>
        <taxon>Pseudomonadati</taxon>
        <taxon>Pseudomonadota</taxon>
        <taxon>Alphaproteobacteria</taxon>
        <taxon>Rhodospirillales</taxon>
        <taxon>Terasakiellaceae</taxon>
        <taxon>Terasakiella</taxon>
    </lineage>
</organism>
<dbReference type="InterPro" id="IPR049142">
    <property type="entry name" value="MS_channel_1st"/>
</dbReference>
<keyword evidence="6 7" id="KW-0472">Membrane</keyword>
<dbReference type="GO" id="GO:0008381">
    <property type="term" value="F:mechanosensitive monoatomic ion channel activity"/>
    <property type="evidence" value="ECO:0007669"/>
    <property type="project" value="UniProtKB-ARBA"/>
</dbReference>
<evidence type="ECO:0000313" key="11">
    <source>
        <dbReference type="EMBL" id="GGF56761.1"/>
    </source>
</evidence>
<reference evidence="11" key="1">
    <citation type="journal article" date="2014" name="Int. J. Syst. Evol. Microbiol.">
        <title>Complete genome sequence of Corynebacterium casei LMG S-19264T (=DSM 44701T), isolated from a smear-ripened cheese.</title>
        <authorList>
            <consortium name="US DOE Joint Genome Institute (JGI-PGF)"/>
            <person name="Walter F."/>
            <person name="Albersmeier A."/>
            <person name="Kalinowski J."/>
            <person name="Ruckert C."/>
        </authorList>
    </citation>
    <scope>NUCLEOTIDE SEQUENCE</scope>
    <source>
        <strain evidence="11">CGMCC 1.15254</strain>
    </source>
</reference>
<dbReference type="InterPro" id="IPR011014">
    <property type="entry name" value="MscS_channel_TM-2"/>
</dbReference>
<sequence length="438" mass="49257">MWDNIPYHDQIFALIAMLHQWVLENVLVWDNAKQIALLVGVFVVGNLLQSKMVRGVEAISLPNAIKRFEHQMHEVLRPLVVPLFFLIVLWFSLFALRTLGQGFHIINLVVSLLNAWVVIRFASAFIHDEGWSRFVSVLAWSVAALNIVGLLDVTTAFLDSLAFSFGEMKFSVFGLVKGGIAIAILFWLFSLLERVLKRRIERLNNITPSAKVLLKKFMRIILLILAVLIALDAMGIDLTALAVFSGAIGIGLGFGLQKVAANLVSGVILLLDRSVKPGDVIALGNTYGRIDKLRGRYVSVITRDGTEHLIPNEELITQRVENWSFSDTNVRQRALVGVDYSTDIKLAMRLCEEAADETDRIVKEPVPRCLLREFADSSVNIELRYWVNDAHNGLGSVRSEVLLRIWDKFHEQGVVFPYPQSDIHVKGVVPIRLEKEKD</sequence>
<dbReference type="RefSeq" id="WP_188661835.1">
    <property type="nucleotide sequence ID" value="NZ_BMHV01000004.1"/>
</dbReference>
<evidence type="ECO:0000256" key="5">
    <source>
        <dbReference type="ARBA" id="ARBA00022989"/>
    </source>
</evidence>
<comment type="subcellular location">
    <subcellularLocation>
        <location evidence="1">Cell membrane</location>
        <topology evidence="1">Multi-pass membrane protein</topology>
    </subcellularLocation>
</comment>
<evidence type="ECO:0000256" key="2">
    <source>
        <dbReference type="ARBA" id="ARBA00008017"/>
    </source>
</evidence>
<dbReference type="SUPFAM" id="SSF50182">
    <property type="entry name" value="Sm-like ribonucleoproteins"/>
    <property type="match status" value="1"/>
</dbReference>
<feature type="domain" description="Mechanosensitive ion channel transmembrane helices 2/3" evidence="10">
    <location>
        <begin position="219"/>
        <end position="257"/>
    </location>
</feature>
<evidence type="ECO:0000256" key="3">
    <source>
        <dbReference type="ARBA" id="ARBA00022475"/>
    </source>
</evidence>